<keyword evidence="2" id="KW-0349">Heme</keyword>
<evidence type="ECO:0000256" key="1">
    <source>
        <dbReference type="ARBA" id="ARBA00004370"/>
    </source>
</evidence>
<dbReference type="KEGG" id="atm:ANT_22160"/>
<dbReference type="InterPro" id="IPR000701">
    <property type="entry name" value="SuccDH_FuR_B_TM-su"/>
</dbReference>
<proteinExistence type="predicted"/>
<feature type="transmembrane region" description="Helical" evidence="8">
    <location>
        <begin position="21"/>
        <end position="39"/>
    </location>
</feature>
<evidence type="ECO:0000313" key="10">
    <source>
        <dbReference type="Proteomes" id="UP000008922"/>
    </source>
</evidence>
<dbReference type="STRING" id="926569.ANT_22160"/>
<keyword evidence="3 8" id="KW-0812">Transmembrane</keyword>
<dbReference type="Proteomes" id="UP000008922">
    <property type="component" value="Chromosome"/>
</dbReference>
<evidence type="ECO:0000256" key="2">
    <source>
        <dbReference type="ARBA" id="ARBA00022617"/>
    </source>
</evidence>
<dbReference type="Gene3D" id="1.20.1300.10">
    <property type="entry name" value="Fumarate reductase/succinate dehydrogenase, transmembrane subunit"/>
    <property type="match status" value="1"/>
</dbReference>
<keyword evidence="10" id="KW-1185">Reference proteome</keyword>
<gene>
    <name evidence="9" type="primary">sdhD</name>
    <name evidence="9" type="ordered locus">ANT_22160</name>
</gene>
<dbReference type="RefSeq" id="WP_013560611.1">
    <property type="nucleotide sequence ID" value="NC_014960.1"/>
</dbReference>
<evidence type="ECO:0000256" key="5">
    <source>
        <dbReference type="ARBA" id="ARBA00022989"/>
    </source>
</evidence>
<dbReference type="GO" id="GO:0046872">
    <property type="term" value="F:metal ion binding"/>
    <property type="evidence" value="ECO:0007669"/>
    <property type="project" value="UniProtKB-KW"/>
</dbReference>
<comment type="subcellular location">
    <subcellularLocation>
        <location evidence="1">Membrane</location>
    </subcellularLocation>
</comment>
<accession>E8MY11</accession>
<evidence type="ECO:0000256" key="6">
    <source>
        <dbReference type="ARBA" id="ARBA00023004"/>
    </source>
</evidence>
<dbReference type="AlphaFoldDB" id="E8MY11"/>
<keyword evidence="6" id="KW-0408">Iron</keyword>
<dbReference type="GO" id="GO:0016020">
    <property type="term" value="C:membrane"/>
    <property type="evidence" value="ECO:0007669"/>
    <property type="project" value="UniProtKB-SubCell"/>
</dbReference>
<evidence type="ECO:0000313" key="9">
    <source>
        <dbReference type="EMBL" id="BAJ64242.1"/>
    </source>
</evidence>
<dbReference type="InterPro" id="IPR034804">
    <property type="entry name" value="SQR/QFR_C/D"/>
</dbReference>
<evidence type="ECO:0000256" key="7">
    <source>
        <dbReference type="ARBA" id="ARBA00023136"/>
    </source>
</evidence>
<dbReference type="EMBL" id="AP012029">
    <property type="protein sequence ID" value="BAJ64242.1"/>
    <property type="molecule type" value="Genomic_DNA"/>
</dbReference>
<dbReference type="eggNOG" id="COG2142">
    <property type="taxonomic scope" value="Bacteria"/>
</dbReference>
<name>E8MY11_ANATU</name>
<dbReference type="OrthoDB" id="67843at2"/>
<keyword evidence="9" id="KW-0560">Oxidoreductase</keyword>
<organism evidence="9 10">
    <name type="scientific">Anaerolinea thermophila (strain DSM 14523 / JCM 11388 / NBRC 100420 / UNI-1)</name>
    <dbReference type="NCBI Taxonomy" id="926569"/>
    <lineage>
        <taxon>Bacteria</taxon>
        <taxon>Bacillati</taxon>
        <taxon>Chloroflexota</taxon>
        <taxon>Anaerolineae</taxon>
        <taxon>Anaerolineales</taxon>
        <taxon>Anaerolineaceae</taxon>
        <taxon>Anaerolinea</taxon>
    </lineage>
</organism>
<evidence type="ECO:0000256" key="3">
    <source>
        <dbReference type="ARBA" id="ARBA00022692"/>
    </source>
</evidence>
<sequence length="127" mass="14448">MTTTTRPVKVKRTFEQTAWLWMRYSAFLLIPLAWGHMILQDVVVGVHSITSEYAIQRIANLGWKIYDIFLLGFAFAHGMNGVRQVVRDYIRNPKTFQIVSIVLLVVWFVITLMGAIALLAINQPIGG</sequence>
<evidence type="ECO:0000256" key="4">
    <source>
        <dbReference type="ARBA" id="ARBA00022723"/>
    </source>
</evidence>
<protein>
    <submittedName>
        <fullName evidence="9">Succinate dehydrogenase membrane subunit</fullName>
        <ecNumber evidence="9">1.3.99.1</ecNumber>
    </submittedName>
</protein>
<dbReference type="InParanoid" id="E8MY11"/>
<keyword evidence="7 8" id="KW-0472">Membrane</keyword>
<dbReference type="GO" id="GO:0016491">
    <property type="term" value="F:oxidoreductase activity"/>
    <property type="evidence" value="ECO:0007669"/>
    <property type="project" value="UniProtKB-KW"/>
</dbReference>
<evidence type="ECO:0000256" key="8">
    <source>
        <dbReference type="SAM" id="Phobius"/>
    </source>
</evidence>
<dbReference type="SUPFAM" id="SSF81343">
    <property type="entry name" value="Fumarate reductase respiratory complex transmembrane subunits"/>
    <property type="match status" value="1"/>
</dbReference>
<feature type="transmembrane region" description="Helical" evidence="8">
    <location>
        <begin position="98"/>
        <end position="121"/>
    </location>
</feature>
<reference evidence="9 10" key="1">
    <citation type="submission" date="2010-12" db="EMBL/GenBank/DDBJ databases">
        <title>Whole genome sequence of Anaerolinea thermophila UNI-1.</title>
        <authorList>
            <person name="Narita-Yamada S."/>
            <person name="Kishi E."/>
            <person name="Watanabe Y."/>
            <person name="Takasaki K."/>
            <person name="Ankai A."/>
            <person name="Oguchi A."/>
            <person name="Fukui S."/>
            <person name="Takahashi M."/>
            <person name="Yashiro I."/>
            <person name="Hosoyama A."/>
            <person name="Sekiguchi Y."/>
            <person name="Hanada S."/>
            <person name="Fujita N."/>
        </authorList>
    </citation>
    <scope>NUCLEOTIDE SEQUENCE [LARGE SCALE GENOMIC DNA]</scope>
    <source>
        <strain evidence="10">DSM 14523 / JCM 11388 / NBRC 100420 / UNI-1</strain>
    </source>
</reference>
<keyword evidence="5 8" id="KW-1133">Transmembrane helix</keyword>
<dbReference type="EC" id="1.3.99.1" evidence="9"/>
<dbReference type="Pfam" id="PF01127">
    <property type="entry name" value="Sdh_cyt"/>
    <property type="match status" value="1"/>
</dbReference>
<keyword evidence="4" id="KW-0479">Metal-binding</keyword>
<dbReference type="HOGENOM" id="CLU_145876_0_0_0"/>